<evidence type="ECO:0000313" key="2">
    <source>
        <dbReference type="Proteomes" id="UP000094741"/>
    </source>
</evidence>
<sequence>MNLCHNGHSWHKLCFLCLEIDPLGIEIDQHGFAVVGLGLKYQVRRIFKRVVTQPSSARKTAKQCRRQGDAYD</sequence>
<gene>
    <name evidence="1" type="ORF">A1QO_12110</name>
</gene>
<name>A0A1E5BDC4_9VIBR</name>
<organism evidence="1 2">
    <name type="scientific">Vibrio genomosp. F10 str. ZF-129</name>
    <dbReference type="NCBI Taxonomy" id="1187848"/>
    <lineage>
        <taxon>Bacteria</taxon>
        <taxon>Pseudomonadati</taxon>
        <taxon>Pseudomonadota</taxon>
        <taxon>Gammaproteobacteria</taxon>
        <taxon>Vibrionales</taxon>
        <taxon>Vibrionaceae</taxon>
        <taxon>Vibrio</taxon>
    </lineage>
</organism>
<reference evidence="1 2" key="1">
    <citation type="journal article" date="2012" name="Science">
        <title>Ecological populations of bacteria act as socially cohesive units of antibiotic production and resistance.</title>
        <authorList>
            <person name="Cordero O.X."/>
            <person name="Wildschutte H."/>
            <person name="Kirkup B."/>
            <person name="Proehl S."/>
            <person name="Ngo L."/>
            <person name="Hussain F."/>
            <person name="Le Roux F."/>
            <person name="Mincer T."/>
            <person name="Polz M.F."/>
        </authorList>
    </citation>
    <scope>NUCLEOTIDE SEQUENCE [LARGE SCALE GENOMIC DNA]</scope>
    <source>
        <strain evidence="1 2">ZF-129</strain>
    </source>
</reference>
<protein>
    <submittedName>
        <fullName evidence="1">Uncharacterized protein</fullName>
    </submittedName>
</protein>
<proteinExistence type="predicted"/>
<dbReference type="Proteomes" id="UP000094741">
    <property type="component" value="Unassembled WGS sequence"/>
</dbReference>
<accession>A0A1E5BDC4</accession>
<comment type="caution">
    <text evidence="1">The sequence shown here is derived from an EMBL/GenBank/DDBJ whole genome shotgun (WGS) entry which is preliminary data.</text>
</comment>
<dbReference type="EMBL" id="AJYQ02000118">
    <property type="protein sequence ID" value="OEE32063.1"/>
    <property type="molecule type" value="Genomic_DNA"/>
</dbReference>
<evidence type="ECO:0000313" key="1">
    <source>
        <dbReference type="EMBL" id="OEE32063.1"/>
    </source>
</evidence>
<dbReference type="AlphaFoldDB" id="A0A1E5BDC4"/>
<dbReference type="STRING" id="1187848.A1QO_12110"/>